<dbReference type="InterPro" id="IPR003018">
    <property type="entry name" value="GAF"/>
</dbReference>
<name>A0A368JGR0_9BACT</name>
<evidence type="ECO:0000259" key="7">
    <source>
        <dbReference type="PROSITE" id="PS50109"/>
    </source>
</evidence>
<proteinExistence type="predicted"/>
<dbReference type="GO" id="GO:0030295">
    <property type="term" value="F:protein kinase activator activity"/>
    <property type="evidence" value="ECO:0007669"/>
    <property type="project" value="TreeGrafter"/>
</dbReference>
<dbReference type="InterPro" id="IPR003594">
    <property type="entry name" value="HATPase_dom"/>
</dbReference>
<dbReference type="InterPro" id="IPR050351">
    <property type="entry name" value="BphY/WalK/GraS-like"/>
</dbReference>
<dbReference type="EMBL" id="QOWE01000024">
    <property type="protein sequence ID" value="RCR66847.1"/>
    <property type="molecule type" value="Genomic_DNA"/>
</dbReference>
<dbReference type="Pfam" id="PF02518">
    <property type="entry name" value="HATPase_c"/>
    <property type="match status" value="1"/>
</dbReference>
<dbReference type="Gene3D" id="3.30.450.40">
    <property type="match status" value="1"/>
</dbReference>
<dbReference type="RefSeq" id="WP_114408841.1">
    <property type="nucleotide sequence ID" value="NZ_QOWE01000024.1"/>
</dbReference>
<dbReference type="InterPro" id="IPR036890">
    <property type="entry name" value="HATPase_C_sf"/>
</dbReference>
<dbReference type="InterPro" id="IPR036097">
    <property type="entry name" value="HisK_dim/P_sf"/>
</dbReference>
<dbReference type="CDD" id="cd00082">
    <property type="entry name" value="HisKA"/>
    <property type="match status" value="1"/>
</dbReference>
<dbReference type="InterPro" id="IPR003661">
    <property type="entry name" value="HisK_dim/P_dom"/>
</dbReference>
<dbReference type="Pfam" id="PF00512">
    <property type="entry name" value="HisKA"/>
    <property type="match status" value="1"/>
</dbReference>
<reference evidence="8 9" key="1">
    <citation type="submission" date="2018-07" db="EMBL/GenBank/DDBJ databases">
        <title>Genome analysis of Larkinella rosea.</title>
        <authorList>
            <person name="Zhou Z."/>
            <person name="Wang G."/>
        </authorList>
    </citation>
    <scope>NUCLEOTIDE SEQUENCE [LARGE SCALE GENOMIC DNA]</scope>
    <source>
        <strain evidence="9">zzj9</strain>
    </source>
</reference>
<dbReference type="GO" id="GO:0000156">
    <property type="term" value="F:phosphorelay response regulator activity"/>
    <property type="evidence" value="ECO:0007669"/>
    <property type="project" value="TreeGrafter"/>
</dbReference>
<protein>
    <recommendedName>
        <fullName evidence="2">histidine kinase</fullName>
        <ecNumber evidence="2">2.7.13.3</ecNumber>
    </recommendedName>
</protein>
<feature type="coiled-coil region" evidence="6">
    <location>
        <begin position="164"/>
        <end position="212"/>
    </location>
</feature>
<evidence type="ECO:0000256" key="2">
    <source>
        <dbReference type="ARBA" id="ARBA00012438"/>
    </source>
</evidence>
<evidence type="ECO:0000313" key="9">
    <source>
        <dbReference type="Proteomes" id="UP000253383"/>
    </source>
</evidence>
<evidence type="ECO:0000256" key="3">
    <source>
        <dbReference type="ARBA" id="ARBA00022553"/>
    </source>
</evidence>
<dbReference type="PANTHER" id="PTHR42878">
    <property type="entry name" value="TWO-COMPONENT HISTIDINE KINASE"/>
    <property type="match status" value="1"/>
</dbReference>
<gene>
    <name evidence="8" type="ORF">DUE52_25185</name>
</gene>
<dbReference type="Pfam" id="PF01590">
    <property type="entry name" value="GAF"/>
    <property type="match status" value="1"/>
</dbReference>
<keyword evidence="5" id="KW-0418">Kinase</keyword>
<organism evidence="8 9">
    <name type="scientific">Larkinella punicea</name>
    <dbReference type="NCBI Taxonomy" id="2315727"/>
    <lineage>
        <taxon>Bacteria</taxon>
        <taxon>Pseudomonadati</taxon>
        <taxon>Bacteroidota</taxon>
        <taxon>Cytophagia</taxon>
        <taxon>Cytophagales</taxon>
        <taxon>Spirosomataceae</taxon>
        <taxon>Larkinella</taxon>
    </lineage>
</organism>
<dbReference type="GO" id="GO:0007234">
    <property type="term" value="P:osmosensory signaling via phosphorelay pathway"/>
    <property type="evidence" value="ECO:0007669"/>
    <property type="project" value="TreeGrafter"/>
</dbReference>
<dbReference type="OrthoDB" id="9811889at2"/>
<comment type="caution">
    <text evidence="8">The sequence shown here is derived from an EMBL/GenBank/DDBJ whole genome shotgun (WGS) entry which is preliminary data.</text>
</comment>
<sequence>MPPTFSPEEINRINALKAYHILDSLPDSDYDAITNLASQICQTPISLISLIDDKRQWFKSNHGLDVRETPRELAFCTHALQNPLETFIVTDSRTDERFAGNPLVTGEPHVIFYAGVPLVESNGFALGSLCVIDHEPKVLDEHQLSALKILAKQVVNLLELRKANHELRKNEERFQLMVSNLEEQVYERTRELEEVNKELAASNKELLKSNERLLQSNNSLQEFAYVASHDLKEPLRKIQSFSSMLSDQYGSVLEPAGLDILNRMKMAGERMSTLITDLLNLSRLSTQREVDIPVSLTALVNLVMTDLDGVISELGAEIIVDPLPVVLGDSRQLRQLFQNLLSNALKFHKPSTPPQIQIKARWIAEENLPDGVQTRGKAIAYHCIDIIDNGIGFDVRYAERIFQVFQRLHGRKDYAGTGIGLAICDKVIKNHGGSIVATSQVGQGATFSVFLPV</sequence>
<dbReference type="InterPro" id="IPR029016">
    <property type="entry name" value="GAF-like_dom_sf"/>
</dbReference>
<dbReference type="SUPFAM" id="SSF55874">
    <property type="entry name" value="ATPase domain of HSP90 chaperone/DNA topoisomerase II/histidine kinase"/>
    <property type="match status" value="1"/>
</dbReference>
<keyword evidence="4" id="KW-0808">Transferase</keyword>
<evidence type="ECO:0000256" key="1">
    <source>
        <dbReference type="ARBA" id="ARBA00000085"/>
    </source>
</evidence>
<dbReference type="Proteomes" id="UP000253383">
    <property type="component" value="Unassembled WGS sequence"/>
</dbReference>
<dbReference type="SMART" id="SM00387">
    <property type="entry name" value="HATPase_c"/>
    <property type="match status" value="1"/>
</dbReference>
<dbReference type="SUPFAM" id="SSF47384">
    <property type="entry name" value="Homodimeric domain of signal transducing histidine kinase"/>
    <property type="match status" value="1"/>
</dbReference>
<dbReference type="PANTHER" id="PTHR42878:SF15">
    <property type="entry name" value="BACTERIOPHYTOCHROME"/>
    <property type="match status" value="1"/>
</dbReference>
<dbReference type="AlphaFoldDB" id="A0A368JGR0"/>
<dbReference type="PRINTS" id="PR00344">
    <property type="entry name" value="BCTRLSENSOR"/>
</dbReference>
<dbReference type="InterPro" id="IPR004358">
    <property type="entry name" value="Sig_transdc_His_kin-like_C"/>
</dbReference>
<dbReference type="GO" id="GO:0000155">
    <property type="term" value="F:phosphorelay sensor kinase activity"/>
    <property type="evidence" value="ECO:0007669"/>
    <property type="project" value="InterPro"/>
</dbReference>
<evidence type="ECO:0000313" key="8">
    <source>
        <dbReference type="EMBL" id="RCR66847.1"/>
    </source>
</evidence>
<feature type="domain" description="Histidine kinase" evidence="7">
    <location>
        <begin position="226"/>
        <end position="453"/>
    </location>
</feature>
<keyword evidence="9" id="KW-1185">Reference proteome</keyword>
<accession>A0A368JGR0</accession>
<comment type="catalytic activity">
    <reaction evidence="1">
        <text>ATP + protein L-histidine = ADP + protein N-phospho-L-histidine.</text>
        <dbReference type="EC" id="2.7.13.3"/>
    </reaction>
</comment>
<dbReference type="SMART" id="SM00065">
    <property type="entry name" value="GAF"/>
    <property type="match status" value="1"/>
</dbReference>
<keyword evidence="3" id="KW-0597">Phosphoprotein</keyword>
<dbReference type="EC" id="2.7.13.3" evidence="2"/>
<evidence type="ECO:0000256" key="4">
    <source>
        <dbReference type="ARBA" id="ARBA00022679"/>
    </source>
</evidence>
<dbReference type="SMART" id="SM00388">
    <property type="entry name" value="HisKA"/>
    <property type="match status" value="1"/>
</dbReference>
<keyword evidence="6" id="KW-0175">Coiled coil</keyword>
<dbReference type="Gene3D" id="1.10.287.130">
    <property type="match status" value="1"/>
</dbReference>
<dbReference type="SUPFAM" id="SSF55781">
    <property type="entry name" value="GAF domain-like"/>
    <property type="match status" value="1"/>
</dbReference>
<dbReference type="Gene3D" id="3.30.565.10">
    <property type="entry name" value="Histidine kinase-like ATPase, C-terminal domain"/>
    <property type="match status" value="1"/>
</dbReference>
<evidence type="ECO:0000256" key="6">
    <source>
        <dbReference type="SAM" id="Coils"/>
    </source>
</evidence>
<dbReference type="InterPro" id="IPR005467">
    <property type="entry name" value="His_kinase_dom"/>
</dbReference>
<dbReference type="PROSITE" id="PS50109">
    <property type="entry name" value="HIS_KIN"/>
    <property type="match status" value="1"/>
</dbReference>
<evidence type="ECO:0000256" key="5">
    <source>
        <dbReference type="ARBA" id="ARBA00022777"/>
    </source>
</evidence>